<evidence type="ECO:0000313" key="4">
    <source>
        <dbReference type="Proteomes" id="UP000653797"/>
    </source>
</evidence>
<keyword evidence="4" id="KW-1185">Reference proteome</keyword>
<protein>
    <submittedName>
        <fullName evidence="3">Glycosyltransferase family 4 protein</fullName>
    </submittedName>
</protein>
<dbReference type="InterPro" id="IPR001296">
    <property type="entry name" value="Glyco_trans_1"/>
</dbReference>
<dbReference type="CDD" id="cd03809">
    <property type="entry name" value="GT4_MtfB-like"/>
    <property type="match status" value="1"/>
</dbReference>
<dbReference type="AlphaFoldDB" id="A0A927AX75"/>
<dbReference type="RefSeq" id="WP_191037026.1">
    <property type="nucleotide sequence ID" value="NZ_JACXAA010000001.1"/>
</dbReference>
<name>A0A927AX75_9BACT</name>
<feature type="domain" description="Glycosyltransferase subfamily 4-like N-terminal" evidence="2">
    <location>
        <begin position="37"/>
        <end position="151"/>
    </location>
</feature>
<dbReference type="PANTHER" id="PTHR46401:SF8">
    <property type="entry name" value="BLL6006 PROTEIN"/>
    <property type="match status" value="1"/>
</dbReference>
<dbReference type="PANTHER" id="PTHR46401">
    <property type="entry name" value="GLYCOSYLTRANSFERASE WBBK-RELATED"/>
    <property type="match status" value="1"/>
</dbReference>
<dbReference type="InterPro" id="IPR028098">
    <property type="entry name" value="Glyco_trans_4-like_N"/>
</dbReference>
<proteinExistence type="predicted"/>
<accession>A0A927AX75</accession>
<organism evidence="3 4">
    <name type="scientific">Spirosoma validum</name>
    <dbReference type="NCBI Taxonomy" id="2771355"/>
    <lineage>
        <taxon>Bacteria</taxon>
        <taxon>Pseudomonadati</taxon>
        <taxon>Bacteroidota</taxon>
        <taxon>Cytophagia</taxon>
        <taxon>Cytophagales</taxon>
        <taxon>Cytophagaceae</taxon>
        <taxon>Spirosoma</taxon>
    </lineage>
</organism>
<dbReference type="EMBL" id="JACXAA010000001">
    <property type="protein sequence ID" value="MBD2751377.1"/>
    <property type="molecule type" value="Genomic_DNA"/>
</dbReference>
<dbReference type="Proteomes" id="UP000653797">
    <property type="component" value="Unassembled WGS sequence"/>
</dbReference>
<dbReference type="Gene3D" id="3.40.50.2000">
    <property type="entry name" value="Glycogen Phosphorylase B"/>
    <property type="match status" value="2"/>
</dbReference>
<reference evidence="3" key="1">
    <citation type="submission" date="2020-09" db="EMBL/GenBank/DDBJ databases">
        <authorList>
            <person name="Kim M.K."/>
        </authorList>
    </citation>
    <scope>NUCLEOTIDE SEQUENCE</scope>
    <source>
        <strain evidence="3">BT704</strain>
    </source>
</reference>
<dbReference type="Pfam" id="PF13439">
    <property type="entry name" value="Glyco_transf_4"/>
    <property type="match status" value="1"/>
</dbReference>
<evidence type="ECO:0000313" key="3">
    <source>
        <dbReference type="EMBL" id="MBD2751377.1"/>
    </source>
</evidence>
<dbReference type="SUPFAM" id="SSF53756">
    <property type="entry name" value="UDP-Glycosyltransferase/glycogen phosphorylase"/>
    <property type="match status" value="1"/>
</dbReference>
<sequence length="340" mass="38156">MIVTYLFRSPGTGYSIEGVFNSLLPEIKRQPDVLPMAISLPFISQGLRSVWRNLRFVARLKANVVHVTGDVHYAVLALPRARTILTIHDCITLKNNHNRPLRYAIFWLLWYYLPIRQAAVVTVVSEKTRQELIQYVGPIARKAIVVSNSYDSALAYQPASVQNEPPVLLQIGTAPHKNLARLLAAIEGIRCRLIIIGPLTEILIDNLKQRRIDYRNYVNLDRTDVVQGYIDCDIVTFVSTYEGFGMPILEANAIGRPVITSDVSPMREVAGGAAHLVDPTDVAAIRQGVLQLIHDATYRQRLVNAGLKNARRYTTKAIAEQYVGLYKQLDQRKLSTQSVS</sequence>
<feature type="domain" description="Glycosyl transferase family 1" evidence="1">
    <location>
        <begin position="162"/>
        <end position="306"/>
    </location>
</feature>
<evidence type="ECO:0000259" key="1">
    <source>
        <dbReference type="Pfam" id="PF00534"/>
    </source>
</evidence>
<comment type="caution">
    <text evidence="3">The sequence shown here is derived from an EMBL/GenBank/DDBJ whole genome shotgun (WGS) entry which is preliminary data.</text>
</comment>
<evidence type="ECO:0000259" key="2">
    <source>
        <dbReference type="Pfam" id="PF13439"/>
    </source>
</evidence>
<dbReference type="Pfam" id="PF00534">
    <property type="entry name" value="Glycos_transf_1"/>
    <property type="match status" value="1"/>
</dbReference>
<gene>
    <name evidence="3" type="ORF">IC230_00620</name>
</gene>
<dbReference type="GO" id="GO:0016757">
    <property type="term" value="F:glycosyltransferase activity"/>
    <property type="evidence" value="ECO:0007669"/>
    <property type="project" value="InterPro"/>
</dbReference>